<evidence type="ECO:0000313" key="2">
    <source>
        <dbReference type="EMBL" id="OGK36820.1"/>
    </source>
</evidence>
<organism evidence="2 3">
    <name type="scientific">Candidatus Roizmanbacteria bacterium RIFCSPHIGHO2_12_FULL_41_11</name>
    <dbReference type="NCBI Taxonomy" id="1802052"/>
    <lineage>
        <taxon>Bacteria</taxon>
        <taxon>Candidatus Roizmaniibacteriota</taxon>
    </lineage>
</organism>
<feature type="transmembrane region" description="Helical" evidence="1">
    <location>
        <begin position="103"/>
        <end position="124"/>
    </location>
</feature>
<dbReference type="InterPro" id="IPR043993">
    <property type="entry name" value="T4SS_pilin"/>
</dbReference>
<feature type="transmembrane region" description="Helical" evidence="1">
    <location>
        <begin position="57"/>
        <end position="83"/>
    </location>
</feature>
<dbReference type="AlphaFoldDB" id="A0A1F7I0B0"/>
<name>A0A1F7I0B0_9BACT</name>
<protein>
    <submittedName>
        <fullName evidence="2">Uncharacterized protein</fullName>
    </submittedName>
</protein>
<dbReference type="EMBL" id="MGAC01000052">
    <property type="protein sequence ID" value="OGK36820.1"/>
    <property type="molecule type" value="Genomic_DNA"/>
</dbReference>
<accession>A0A1F7I0B0</accession>
<evidence type="ECO:0000256" key="1">
    <source>
        <dbReference type="SAM" id="Phobius"/>
    </source>
</evidence>
<keyword evidence="1" id="KW-1133">Transmembrane helix</keyword>
<sequence>MLKKNIFRPILTKGLAFFILAIIFGLSVHGAFAQNNSIQVNSGQLGFRIPNLADVLTFFIRFFFVLGGIMALLYLLLGAFAWITSAGDKEAVTAARDKITNAIIGVILIVAVLAVIVTLEQIVFQKKICFGISCPATIPGLLSTCTPNPALTSTCCTSGFSGYRPDADNSTSHLTNTYQCCTASGLNPIDSNVCKDRVGGSAQ</sequence>
<gene>
    <name evidence="2" type="ORF">A3F03_01190</name>
</gene>
<proteinExistence type="predicted"/>
<reference evidence="2 3" key="1">
    <citation type="journal article" date="2016" name="Nat. Commun.">
        <title>Thousands of microbial genomes shed light on interconnected biogeochemical processes in an aquifer system.</title>
        <authorList>
            <person name="Anantharaman K."/>
            <person name="Brown C.T."/>
            <person name="Hug L.A."/>
            <person name="Sharon I."/>
            <person name="Castelle C.J."/>
            <person name="Probst A.J."/>
            <person name="Thomas B.C."/>
            <person name="Singh A."/>
            <person name="Wilkins M.J."/>
            <person name="Karaoz U."/>
            <person name="Brodie E.L."/>
            <person name="Williams K.H."/>
            <person name="Hubbard S.S."/>
            <person name="Banfield J.F."/>
        </authorList>
    </citation>
    <scope>NUCLEOTIDE SEQUENCE [LARGE SCALE GENOMIC DNA]</scope>
</reference>
<evidence type="ECO:0000313" key="3">
    <source>
        <dbReference type="Proteomes" id="UP000176803"/>
    </source>
</evidence>
<dbReference type="Proteomes" id="UP000176803">
    <property type="component" value="Unassembled WGS sequence"/>
</dbReference>
<keyword evidence="1" id="KW-0472">Membrane</keyword>
<dbReference type="Pfam" id="PF18895">
    <property type="entry name" value="T4SS_pilin"/>
    <property type="match status" value="1"/>
</dbReference>
<keyword evidence="1" id="KW-0812">Transmembrane</keyword>
<comment type="caution">
    <text evidence="2">The sequence shown here is derived from an EMBL/GenBank/DDBJ whole genome shotgun (WGS) entry which is preliminary data.</text>
</comment>